<evidence type="ECO:0000313" key="2">
    <source>
        <dbReference type="Proteomes" id="UP000053097"/>
    </source>
</evidence>
<proteinExistence type="predicted"/>
<organism evidence="1 2">
    <name type="scientific">Ooceraea biroi</name>
    <name type="common">Clonal raider ant</name>
    <name type="synonym">Cerapachys biroi</name>
    <dbReference type="NCBI Taxonomy" id="2015173"/>
    <lineage>
        <taxon>Eukaryota</taxon>
        <taxon>Metazoa</taxon>
        <taxon>Ecdysozoa</taxon>
        <taxon>Arthropoda</taxon>
        <taxon>Hexapoda</taxon>
        <taxon>Insecta</taxon>
        <taxon>Pterygota</taxon>
        <taxon>Neoptera</taxon>
        <taxon>Endopterygota</taxon>
        <taxon>Hymenoptera</taxon>
        <taxon>Apocrita</taxon>
        <taxon>Aculeata</taxon>
        <taxon>Formicoidea</taxon>
        <taxon>Formicidae</taxon>
        <taxon>Dorylinae</taxon>
        <taxon>Ooceraea</taxon>
    </lineage>
</organism>
<dbReference type="AlphaFoldDB" id="A0A026W6C0"/>
<accession>A0A026W6C0</accession>
<dbReference type="Proteomes" id="UP000053097">
    <property type="component" value="Unassembled WGS sequence"/>
</dbReference>
<sequence>MRTERARYHRCAASTRFVNERGGGAFRLLSVIHVTRDPIMRASSTTCRAAFSTELYFFLTYHERMRRLLFSRAYILIS</sequence>
<dbReference type="EMBL" id="KK107413">
    <property type="protein sequence ID" value="EZA51156.1"/>
    <property type="molecule type" value="Genomic_DNA"/>
</dbReference>
<evidence type="ECO:0000313" key="1">
    <source>
        <dbReference type="EMBL" id="EZA51156.1"/>
    </source>
</evidence>
<keyword evidence="2" id="KW-1185">Reference proteome</keyword>
<gene>
    <name evidence="1" type="ORF">X777_10281</name>
</gene>
<protein>
    <submittedName>
        <fullName evidence="1">Uncharacterized protein</fullName>
    </submittedName>
</protein>
<reference evidence="1 2" key="1">
    <citation type="journal article" date="2014" name="Curr. Biol.">
        <title>The genome of the clonal raider ant Cerapachys biroi.</title>
        <authorList>
            <person name="Oxley P.R."/>
            <person name="Ji L."/>
            <person name="Fetter-Pruneda I."/>
            <person name="McKenzie S.K."/>
            <person name="Li C."/>
            <person name="Hu H."/>
            <person name="Zhang G."/>
            <person name="Kronauer D.J."/>
        </authorList>
    </citation>
    <scope>NUCLEOTIDE SEQUENCE [LARGE SCALE GENOMIC DNA]</scope>
</reference>
<name>A0A026W6C0_OOCBI</name>